<organism evidence="3 4">
    <name type="scientific">Brumimicrobium salinarum</name>
    <dbReference type="NCBI Taxonomy" id="2058658"/>
    <lineage>
        <taxon>Bacteria</taxon>
        <taxon>Pseudomonadati</taxon>
        <taxon>Bacteroidota</taxon>
        <taxon>Flavobacteriia</taxon>
        <taxon>Flavobacteriales</taxon>
        <taxon>Crocinitomicaceae</taxon>
        <taxon>Brumimicrobium</taxon>
    </lineage>
</organism>
<dbReference type="Gene3D" id="3.40.50.2000">
    <property type="entry name" value="Glycogen Phosphorylase B"/>
    <property type="match status" value="2"/>
</dbReference>
<dbReference type="RefSeq" id="WP_101333094.1">
    <property type="nucleotide sequence ID" value="NZ_PJNI01000001.1"/>
</dbReference>
<dbReference type="OrthoDB" id="9797795at2"/>
<dbReference type="GO" id="GO:0008713">
    <property type="term" value="F:ADP-heptose-lipopolysaccharide heptosyltransferase activity"/>
    <property type="evidence" value="ECO:0007669"/>
    <property type="project" value="TreeGrafter"/>
</dbReference>
<keyword evidence="2 3" id="KW-0808">Transferase</keyword>
<name>A0A2I0R5U0_9FLAO</name>
<reference evidence="3 4" key="1">
    <citation type="submission" date="2017-12" db="EMBL/GenBank/DDBJ databases">
        <title>The draft genome sequence of Brumimicrobium saltpan LHR20.</title>
        <authorList>
            <person name="Do Z.-J."/>
            <person name="Luo H.-R."/>
        </authorList>
    </citation>
    <scope>NUCLEOTIDE SEQUENCE [LARGE SCALE GENOMIC DNA]</scope>
    <source>
        <strain evidence="3 4">LHR20</strain>
    </source>
</reference>
<protein>
    <submittedName>
        <fullName evidence="3">Glycosyl transferase family 9</fullName>
    </submittedName>
</protein>
<keyword evidence="1" id="KW-0328">Glycosyltransferase</keyword>
<dbReference type="SUPFAM" id="SSF53756">
    <property type="entry name" value="UDP-Glycosyltransferase/glycogen phosphorylase"/>
    <property type="match status" value="1"/>
</dbReference>
<dbReference type="EMBL" id="PJNI01000001">
    <property type="protein sequence ID" value="PKR81948.1"/>
    <property type="molecule type" value="Genomic_DNA"/>
</dbReference>
<evidence type="ECO:0000256" key="1">
    <source>
        <dbReference type="ARBA" id="ARBA00022676"/>
    </source>
</evidence>
<evidence type="ECO:0000256" key="2">
    <source>
        <dbReference type="ARBA" id="ARBA00022679"/>
    </source>
</evidence>
<dbReference type="PANTHER" id="PTHR30160:SF15">
    <property type="entry name" value="GLYCOSYLTRANSFERASE HI_0523-RELATED"/>
    <property type="match status" value="1"/>
</dbReference>
<dbReference type="GO" id="GO:0009244">
    <property type="term" value="P:lipopolysaccharide core region biosynthetic process"/>
    <property type="evidence" value="ECO:0007669"/>
    <property type="project" value="TreeGrafter"/>
</dbReference>
<dbReference type="CDD" id="cd03789">
    <property type="entry name" value="GT9_LPS_heptosyltransferase"/>
    <property type="match status" value="1"/>
</dbReference>
<dbReference type="GO" id="GO:0005829">
    <property type="term" value="C:cytosol"/>
    <property type="evidence" value="ECO:0007669"/>
    <property type="project" value="TreeGrafter"/>
</dbReference>
<comment type="caution">
    <text evidence="3">The sequence shown here is derived from an EMBL/GenBank/DDBJ whole genome shotgun (WGS) entry which is preliminary data.</text>
</comment>
<sequence>MKVIDLNRKTILISRTDSIGDVILTLPICSWIKANFEDTKIIFLGKSYTVEVLQCFPFIDHIVELNEWEAFSMEKQATLLAERDVDVFIHVFPNKHLARLANKAKIPFRIGTSHRLYHLTTCNVRPNFTRKKSDKHEAQLNFSLLENAGVNQLPSIDEIKELMTEFKPKVSLNGFLKKCLERPQKKIILHTKSQGSAVEWPIENYIELAHRLVAKEYTVYFSGTEKEGKQFRSFLPDNDSIIDISGRSSLGEFITFISQCDALVACSTGPLHIAAVLGIKAIGLYTDLRPMHPGRWAPIGKNSIALTADTKKPPQLEDIHLIKVEDVLEQITRTN</sequence>
<proteinExistence type="predicted"/>
<gene>
    <name evidence="3" type="ORF">CW751_01015</name>
</gene>
<evidence type="ECO:0000313" key="3">
    <source>
        <dbReference type="EMBL" id="PKR81948.1"/>
    </source>
</evidence>
<dbReference type="Pfam" id="PF01075">
    <property type="entry name" value="Glyco_transf_9"/>
    <property type="match status" value="1"/>
</dbReference>
<accession>A0A2I0R5U0</accession>
<keyword evidence="4" id="KW-1185">Reference proteome</keyword>
<dbReference type="PANTHER" id="PTHR30160">
    <property type="entry name" value="TETRAACYLDISACCHARIDE 4'-KINASE-RELATED"/>
    <property type="match status" value="1"/>
</dbReference>
<evidence type="ECO:0000313" key="4">
    <source>
        <dbReference type="Proteomes" id="UP000236654"/>
    </source>
</evidence>
<dbReference type="AlphaFoldDB" id="A0A2I0R5U0"/>
<dbReference type="Proteomes" id="UP000236654">
    <property type="component" value="Unassembled WGS sequence"/>
</dbReference>
<dbReference type="InterPro" id="IPR002201">
    <property type="entry name" value="Glyco_trans_9"/>
</dbReference>
<dbReference type="InterPro" id="IPR051199">
    <property type="entry name" value="LPS_LOS_Heptosyltrfase"/>
</dbReference>